<reference evidence="1 2" key="1">
    <citation type="submission" date="2017-06" db="EMBL/GenBank/DDBJ databases">
        <title>Comparative genomic analysis of Ambrosia Fusariam Clade fungi.</title>
        <authorList>
            <person name="Stajich J.E."/>
            <person name="Carrillo J."/>
            <person name="Kijimoto T."/>
            <person name="Eskalen A."/>
            <person name="O'Donnell K."/>
            <person name="Kasson M."/>
        </authorList>
    </citation>
    <scope>NUCLEOTIDE SEQUENCE [LARGE SCALE GENOMIC DNA]</scope>
    <source>
        <strain evidence="1 2">NRRL62606</strain>
    </source>
</reference>
<gene>
    <name evidence="1" type="ORF">CEP51_014810</name>
</gene>
<evidence type="ECO:0000313" key="1">
    <source>
        <dbReference type="EMBL" id="RSL53880.1"/>
    </source>
</evidence>
<sequence length="107" mass="12233">MANDDFKKAIVNDRWEGDLMQQCLAYAQKAQAQLGKRDWSRLAQAAHDAAELLPAERYPEWPPEALRINSNVKKEFKNYGDLGDNFKRFVDAAKTVRYDALRASVMA</sequence>
<organism evidence="1 2">
    <name type="scientific">Fusarium floridanum</name>
    <dbReference type="NCBI Taxonomy" id="1325733"/>
    <lineage>
        <taxon>Eukaryota</taxon>
        <taxon>Fungi</taxon>
        <taxon>Dikarya</taxon>
        <taxon>Ascomycota</taxon>
        <taxon>Pezizomycotina</taxon>
        <taxon>Sordariomycetes</taxon>
        <taxon>Hypocreomycetidae</taxon>
        <taxon>Hypocreales</taxon>
        <taxon>Nectriaceae</taxon>
        <taxon>Fusarium</taxon>
        <taxon>Fusarium solani species complex</taxon>
    </lineage>
</organism>
<comment type="caution">
    <text evidence="1">The sequence shown here is derived from an EMBL/GenBank/DDBJ whole genome shotgun (WGS) entry which is preliminary data.</text>
</comment>
<name>A0A428PLK6_9HYPO</name>
<proteinExistence type="predicted"/>
<protein>
    <submittedName>
        <fullName evidence="1">Uncharacterized protein</fullName>
    </submittedName>
</protein>
<dbReference type="AlphaFoldDB" id="A0A428PLK6"/>
<accession>A0A428PLK6</accession>
<dbReference type="Proteomes" id="UP000287972">
    <property type="component" value="Unassembled WGS sequence"/>
</dbReference>
<dbReference type="EMBL" id="NKCL01000723">
    <property type="protein sequence ID" value="RSL53880.1"/>
    <property type="molecule type" value="Genomic_DNA"/>
</dbReference>
<keyword evidence="2" id="KW-1185">Reference proteome</keyword>
<evidence type="ECO:0000313" key="2">
    <source>
        <dbReference type="Proteomes" id="UP000287972"/>
    </source>
</evidence>